<accession>A0A4Z1E4D1</accession>
<dbReference type="EMBL" id="RHPJ01000002">
    <property type="protein sequence ID" value="TGO05632.1"/>
    <property type="molecule type" value="Genomic_DNA"/>
</dbReference>
<sequence>MATLLGLARSDDGPTVTLAQRALGALDDAGLVPLPDLLDASAAILRRPAKGTARTALARLATLARRDDLAGEDVAAVLLTASAAFDHPAIDVAERALELVGSKAGDVPDDVRAHLVQLAGALDPALRARARTLLGPGPLEAVATAATGHDTAPTAPRASWPVQDAAPSAVVDLLRGRAGTLLAWESGLAAVVHLRAADPGGLRDAVSGLGGRDLGGTPQARDLAHRLLRTIRSTGDGDPGPLGAVVSFLARLVRGGDTAEDDVGPGGPPDSPLPHLARLGEVGRLLGSHPVPLLLATPSRTDGTIELEVLVERLARAARESWEPWPLDLEQALLRVTVPLEEAELRHAVAGARSLGTPAGTRLAHWLEEGGLAEPRFAVVRVETGSRTPRVGEPSRPWSAVTAEAPAVVPGTPGPLTTPLLHPTLAGDLDGRYRSGTPSGDVGWLALLPLPHHPELHAAWLLPHVARHRGSALGETRGALTSFDGRVGDAVGAVLAHQLLGVPDARAAAVEVALHLSGRGQPWGAVTGAALARVAVAPEEVLARAVDPLRRIAAGGGAREALVLLVTSLPPLALAGVRGLPDLLALASALVVEHGLPEHAGPELPDALAAIGEGDARTAREAQRLRRLTVPYRP</sequence>
<proteinExistence type="predicted"/>
<name>A0A4Z1E4D1_9MICO</name>
<reference evidence="1 2" key="1">
    <citation type="submission" date="2018-11" db="EMBL/GenBank/DDBJ databases">
        <title>Complete genome sequencing of the Actinobacteria Serinibacter sp. K3-2.</title>
        <authorList>
            <person name="Rakitin A.L."/>
            <person name="Beletsky A.V."/>
            <person name="Mardanov A.V."/>
            <person name="Ravin N.V."/>
            <person name="Gromova A.S."/>
            <person name="Filippova S.N."/>
            <person name="Gal'Chenko V.F."/>
        </authorList>
    </citation>
    <scope>NUCLEOTIDE SEQUENCE [LARGE SCALE GENOMIC DNA]</scope>
    <source>
        <strain evidence="1 2">K3-2</strain>
    </source>
</reference>
<protein>
    <submittedName>
        <fullName evidence="1">Secreted protein</fullName>
    </submittedName>
</protein>
<keyword evidence="2" id="KW-1185">Reference proteome</keyword>
<evidence type="ECO:0000313" key="1">
    <source>
        <dbReference type="EMBL" id="TGO05632.1"/>
    </source>
</evidence>
<comment type="caution">
    <text evidence="1">The sequence shown here is derived from an EMBL/GenBank/DDBJ whole genome shotgun (WGS) entry which is preliminary data.</text>
</comment>
<organism evidence="1 2">
    <name type="scientific">Serinibacter arcticus</name>
    <dbReference type="NCBI Taxonomy" id="1655435"/>
    <lineage>
        <taxon>Bacteria</taxon>
        <taxon>Bacillati</taxon>
        <taxon>Actinomycetota</taxon>
        <taxon>Actinomycetes</taxon>
        <taxon>Micrococcales</taxon>
        <taxon>Beutenbergiaceae</taxon>
        <taxon>Serinibacter</taxon>
    </lineage>
</organism>
<gene>
    <name evidence="1" type="ORF">SERN_1636</name>
</gene>
<dbReference type="AlphaFoldDB" id="A0A4Z1E4D1"/>
<evidence type="ECO:0000313" key="2">
    <source>
        <dbReference type="Proteomes" id="UP000297318"/>
    </source>
</evidence>
<dbReference type="Proteomes" id="UP000297318">
    <property type="component" value="Unassembled WGS sequence"/>
</dbReference>